<dbReference type="Pfam" id="PF01636">
    <property type="entry name" value="APH"/>
    <property type="match status" value="1"/>
</dbReference>
<dbReference type="PANTHER" id="PTHR21064:SF6">
    <property type="entry name" value="AMINOGLYCOSIDE PHOSPHOTRANSFERASE DOMAIN-CONTAINING PROTEIN"/>
    <property type="match status" value="1"/>
</dbReference>
<comment type="caution">
    <text evidence="3">The sequence shown here is derived from an EMBL/GenBank/DDBJ whole genome shotgun (WGS) entry which is preliminary data.</text>
</comment>
<comment type="similarity">
    <text evidence="1">Belongs to the pseudomonas-type ThrB family.</text>
</comment>
<keyword evidence="3" id="KW-0808">Transferase</keyword>
<dbReference type="InterPro" id="IPR011009">
    <property type="entry name" value="Kinase-like_dom_sf"/>
</dbReference>
<dbReference type="OrthoDB" id="241498at2"/>
<evidence type="ECO:0000259" key="2">
    <source>
        <dbReference type="Pfam" id="PF01636"/>
    </source>
</evidence>
<dbReference type="GO" id="GO:0009088">
    <property type="term" value="P:threonine biosynthetic process"/>
    <property type="evidence" value="ECO:0007669"/>
    <property type="project" value="TreeGrafter"/>
</dbReference>
<dbReference type="Proteomes" id="UP000245461">
    <property type="component" value="Unassembled WGS sequence"/>
</dbReference>
<evidence type="ECO:0000313" key="3">
    <source>
        <dbReference type="EMBL" id="PWR26009.1"/>
    </source>
</evidence>
<evidence type="ECO:0000313" key="4">
    <source>
        <dbReference type="Proteomes" id="UP000245461"/>
    </source>
</evidence>
<accession>A0A317EGM6</accession>
<dbReference type="Gene3D" id="3.90.1200.10">
    <property type="match status" value="1"/>
</dbReference>
<dbReference type="AlphaFoldDB" id="A0A317EGM6"/>
<dbReference type="EMBL" id="QGLE01000001">
    <property type="protein sequence ID" value="PWR26009.1"/>
    <property type="molecule type" value="Genomic_DNA"/>
</dbReference>
<dbReference type="GO" id="GO:0004413">
    <property type="term" value="F:homoserine kinase activity"/>
    <property type="evidence" value="ECO:0007669"/>
    <property type="project" value="TreeGrafter"/>
</dbReference>
<dbReference type="PANTHER" id="PTHR21064">
    <property type="entry name" value="AMINOGLYCOSIDE PHOSPHOTRANSFERASE DOMAIN-CONTAINING PROTEIN-RELATED"/>
    <property type="match status" value="1"/>
</dbReference>
<organism evidence="3 4">
    <name type="scientific">Zavarzinia aquatilis</name>
    <dbReference type="NCBI Taxonomy" id="2211142"/>
    <lineage>
        <taxon>Bacteria</taxon>
        <taxon>Pseudomonadati</taxon>
        <taxon>Pseudomonadota</taxon>
        <taxon>Alphaproteobacteria</taxon>
        <taxon>Rhodospirillales</taxon>
        <taxon>Zavarziniaceae</taxon>
        <taxon>Zavarzinia</taxon>
    </lineage>
</organism>
<sequence>MGDETELRLLTISENATFLATHKITHDRTVFRVHRPDYHTREEIVSELAWIEALRATGDLAIPAPVPKEDGTLIADIDDDGHTRHVVAFEFVPGMEPPHGDLLPWYRELGAIHARLHAHSIGWTRPPGFTRFTWDFETTIGDTPHWGDWRKGPGLTPETIAIVQQAVDLIRERLTAYGKGEARYGLIHADLRLANLLVDSDRLTLIDFDDCGLSWYLYDFATAISFIEDDPRLPALLDAWREGYRGVRPLTEDEAAIIPTFIMMRRIQLTAWVASHAETPTAQAMGEPYVAGTVALARRFLADAR</sequence>
<dbReference type="InterPro" id="IPR002575">
    <property type="entry name" value="Aminoglycoside_PTrfase"/>
</dbReference>
<dbReference type="SUPFAM" id="SSF56112">
    <property type="entry name" value="Protein kinase-like (PK-like)"/>
    <property type="match status" value="1"/>
</dbReference>
<protein>
    <submittedName>
        <fullName evidence="3">Aminoglycoside phosphotransferase</fullName>
    </submittedName>
</protein>
<reference evidence="3 4" key="1">
    <citation type="submission" date="2018-05" db="EMBL/GenBank/DDBJ databases">
        <title>Zavarzinia sp. HR-AS.</title>
        <authorList>
            <person name="Lee Y."/>
            <person name="Jeon C.O."/>
        </authorList>
    </citation>
    <scope>NUCLEOTIDE SEQUENCE [LARGE SCALE GENOMIC DNA]</scope>
    <source>
        <strain evidence="3 4">HR-AS</strain>
    </source>
</reference>
<name>A0A317EGM6_9PROT</name>
<gene>
    <name evidence="3" type="ORF">DKG74_00325</name>
</gene>
<dbReference type="InterPro" id="IPR050249">
    <property type="entry name" value="Pseudomonas-type_ThrB"/>
</dbReference>
<keyword evidence="4" id="KW-1185">Reference proteome</keyword>
<evidence type="ECO:0000256" key="1">
    <source>
        <dbReference type="ARBA" id="ARBA00038240"/>
    </source>
</evidence>
<feature type="domain" description="Aminoglycoside phosphotransferase" evidence="2">
    <location>
        <begin position="15"/>
        <end position="250"/>
    </location>
</feature>
<proteinExistence type="inferred from homology"/>